<accession>A0A840CQL9</accession>
<evidence type="ECO:0000313" key="3">
    <source>
        <dbReference type="Proteomes" id="UP000555103"/>
    </source>
</evidence>
<dbReference type="SUPFAM" id="SSF51182">
    <property type="entry name" value="RmlC-like cupins"/>
    <property type="match status" value="1"/>
</dbReference>
<dbReference type="InterPro" id="IPR014710">
    <property type="entry name" value="RmlC-like_jellyroll"/>
</dbReference>
<keyword evidence="2" id="KW-0223">Dioxygenase</keyword>
<comment type="caution">
    <text evidence="2">The sequence shown here is derived from an EMBL/GenBank/DDBJ whole genome shotgun (WGS) entry which is preliminary data.</text>
</comment>
<dbReference type="CDD" id="cd02238">
    <property type="entry name" value="cupin_KdgF"/>
    <property type="match status" value="1"/>
</dbReference>
<dbReference type="InterPro" id="IPR013096">
    <property type="entry name" value="Cupin_2"/>
</dbReference>
<reference evidence="2 3" key="1">
    <citation type="submission" date="2020-08" db="EMBL/GenBank/DDBJ databases">
        <title>Genomic Encyclopedia of Type Strains, Phase IV (KMG-IV): sequencing the most valuable type-strain genomes for metagenomic binning, comparative biology and taxonomic classification.</title>
        <authorList>
            <person name="Goeker M."/>
        </authorList>
    </citation>
    <scope>NUCLEOTIDE SEQUENCE [LARGE SCALE GENOMIC DNA]</scope>
    <source>
        <strain evidence="2 3">DSM 104969</strain>
    </source>
</reference>
<dbReference type="PANTHER" id="PTHR40112">
    <property type="entry name" value="H2HPP ISOMERASE"/>
    <property type="match status" value="1"/>
</dbReference>
<keyword evidence="3" id="KW-1185">Reference proteome</keyword>
<dbReference type="PIRSF" id="PIRSF029883">
    <property type="entry name" value="KdgF"/>
    <property type="match status" value="1"/>
</dbReference>
<feature type="domain" description="Cupin type-2" evidence="1">
    <location>
        <begin position="39"/>
        <end position="93"/>
    </location>
</feature>
<organism evidence="2 3">
    <name type="scientific">Dysgonomonas hofstadii</name>
    <dbReference type="NCBI Taxonomy" id="637886"/>
    <lineage>
        <taxon>Bacteria</taxon>
        <taxon>Pseudomonadati</taxon>
        <taxon>Bacteroidota</taxon>
        <taxon>Bacteroidia</taxon>
        <taxon>Bacteroidales</taxon>
        <taxon>Dysgonomonadaceae</taxon>
        <taxon>Dysgonomonas</taxon>
    </lineage>
</organism>
<keyword evidence="2" id="KW-0560">Oxidoreductase</keyword>
<dbReference type="GO" id="GO:0051213">
    <property type="term" value="F:dioxygenase activity"/>
    <property type="evidence" value="ECO:0007669"/>
    <property type="project" value="UniProtKB-KW"/>
</dbReference>
<dbReference type="InterPro" id="IPR052535">
    <property type="entry name" value="Bacilysin_H2HPP_isomerase"/>
</dbReference>
<protein>
    <submittedName>
        <fullName evidence="2">Quercetin dioxygenase-like cupin family protein</fullName>
    </submittedName>
</protein>
<sequence>MEQSKEFILHNEIPVETVGKGVTRQILGYNNDIMLVKIAFEKGAIGDIHSHPHIQTSYIVKGKFEVTINNNRQNLEEGDGFFVPGNCLHGVLCLEEGIIIDTFTPVREDFLKH</sequence>
<dbReference type="Gene3D" id="2.60.120.10">
    <property type="entry name" value="Jelly Rolls"/>
    <property type="match status" value="1"/>
</dbReference>
<dbReference type="AlphaFoldDB" id="A0A840CQL9"/>
<dbReference type="RefSeq" id="WP_183308188.1">
    <property type="nucleotide sequence ID" value="NZ_JACIEP010000013.1"/>
</dbReference>
<dbReference type="InterPro" id="IPR025499">
    <property type="entry name" value="KdgF"/>
</dbReference>
<dbReference type="InterPro" id="IPR011051">
    <property type="entry name" value="RmlC_Cupin_sf"/>
</dbReference>
<gene>
    <name evidence="2" type="ORF">GGR21_003258</name>
</gene>
<dbReference type="PANTHER" id="PTHR40112:SF1">
    <property type="entry name" value="H2HPP ISOMERASE"/>
    <property type="match status" value="1"/>
</dbReference>
<dbReference type="Proteomes" id="UP000555103">
    <property type="component" value="Unassembled WGS sequence"/>
</dbReference>
<dbReference type="Pfam" id="PF07883">
    <property type="entry name" value="Cupin_2"/>
    <property type="match status" value="1"/>
</dbReference>
<evidence type="ECO:0000259" key="1">
    <source>
        <dbReference type="Pfam" id="PF07883"/>
    </source>
</evidence>
<evidence type="ECO:0000313" key="2">
    <source>
        <dbReference type="EMBL" id="MBB4037341.1"/>
    </source>
</evidence>
<proteinExistence type="predicted"/>
<name>A0A840CQL9_9BACT</name>
<dbReference type="EMBL" id="JACIEP010000013">
    <property type="protein sequence ID" value="MBB4037341.1"/>
    <property type="molecule type" value="Genomic_DNA"/>
</dbReference>